<protein>
    <recommendedName>
        <fullName evidence="3">Plant transposase</fullName>
    </recommendedName>
</protein>
<comment type="caution">
    <text evidence="1">The sequence shown here is derived from an EMBL/GenBank/DDBJ whole genome shotgun (WGS) entry which is preliminary data.</text>
</comment>
<dbReference type="EMBL" id="SSTD01000015">
    <property type="protein sequence ID" value="TYK31715.1"/>
    <property type="molecule type" value="Genomic_DNA"/>
</dbReference>
<organism evidence="1 2">
    <name type="scientific">Cucumis melo var. makuwa</name>
    <name type="common">Oriental melon</name>
    <dbReference type="NCBI Taxonomy" id="1194695"/>
    <lineage>
        <taxon>Eukaryota</taxon>
        <taxon>Viridiplantae</taxon>
        <taxon>Streptophyta</taxon>
        <taxon>Embryophyta</taxon>
        <taxon>Tracheophyta</taxon>
        <taxon>Spermatophyta</taxon>
        <taxon>Magnoliopsida</taxon>
        <taxon>eudicotyledons</taxon>
        <taxon>Gunneridae</taxon>
        <taxon>Pentapetalae</taxon>
        <taxon>rosids</taxon>
        <taxon>fabids</taxon>
        <taxon>Cucurbitales</taxon>
        <taxon>Cucurbitaceae</taxon>
        <taxon>Benincaseae</taxon>
        <taxon>Cucumis</taxon>
    </lineage>
</organism>
<accession>A0A5D3E927</accession>
<dbReference type="Proteomes" id="UP000321947">
    <property type="component" value="Unassembled WGS sequence"/>
</dbReference>
<proteinExistence type="predicted"/>
<evidence type="ECO:0008006" key="3">
    <source>
        <dbReference type="Google" id="ProtNLM"/>
    </source>
</evidence>
<name>A0A5D3E927_CUCMM</name>
<evidence type="ECO:0000313" key="2">
    <source>
        <dbReference type="Proteomes" id="UP000321947"/>
    </source>
</evidence>
<dbReference type="AlphaFoldDB" id="A0A5D3E927"/>
<reference evidence="1 2" key="1">
    <citation type="submission" date="2019-08" db="EMBL/GenBank/DDBJ databases">
        <title>Draft genome sequences of two oriental melons (Cucumis melo L. var makuwa).</title>
        <authorList>
            <person name="Kwon S.-Y."/>
        </authorList>
    </citation>
    <scope>NUCLEOTIDE SEQUENCE [LARGE SCALE GENOMIC DNA]</scope>
    <source>
        <strain evidence="2">cv. Chang Bougi</strain>
        <tissue evidence="1">Leaf</tissue>
    </source>
</reference>
<gene>
    <name evidence="1" type="ORF">E5676_scaffold788G00170</name>
</gene>
<sequence length="150" mass="16757">MKSSNIQSTQDWMDFVKEKKSARFKAESAKFKSMKKRQLPHTCSRKGYTRLAEDMCNGSDQLSNATNDQVVNNIATNPIGTSPPSINDNNTLRKCTLLDWGGTGEVVAEGRWSSNDPKVTVHHVPLGPHAVRVYMDLPKKSNAILWRPNS</sequence>
<evidence type="ECO:0000313" key="1">
    <source>
        <dbReference type="EMBL" id="TYK31715.1"/>
    </source>
</evidence>